<keyword evidence="1" id="KW-1133">Transmembrane helix</keyword>
<evidence type="ECO:0000313" key="3">
    <source>
        <dbReference type="Proteomes" id="UP001175271"/>
    </source>
</evidence>
<name>A0AA39LQI0_9BILA</name>
<keyword evidence="1" id="KW-0812">Transmembrane</keyword>
<evidence type="ECO:0000256" key="1">
    <source>
        <dbReference type="SAM" id="Phobius"/>
    </source>
</evidence>
<dbReference type="AlphaFoldDB" id="A0AA39LQI0"/>
<dbReference type="EMBL" id="JAUCMV010000004">
    <property type="protein sequence ID" value="KAK0405962.1"/>
    <property type="molecule type" value="Genomic_DNA"/>
</dbReference>
<feature type="transmembrane region" description="Helical" evidence="1">
    <location>
        <begin position="45"/>
        <end position="64"/>
    </location>
</feature>
<keyword evidence="1" id="KW-0472">Membrane</keyword>
<gene>
    <name evidence="2" type="ORF">QR680_018284</name>
</gene>
<organism evidence="2 3">
    <name type="scientific">Steinernema hermaphroditum</name>
    <dbReference type="NCBI Taxonomy" id="289476"/>
    <lineage>
        <taxon>Eukaryota</taxon>
        <taxon>Metazoa</taxon>
        <taxon>Ecdysozoa</taxon>
        <taxon>Nematoda</taxon>
        <taxon>Chromadorea</taxon>
        <taxon>Rhabditida</taxon>
        <taxon>Tylenchina</taxon>
        <taxon>Panagrolaimomorpha</taxon>
        <taxon>Strongyloidoidea</taxon>
        <taxon>Steinernematidae</taxon>
        <taxon>Steinernema</taxon>
    </lineage>
</organism>
<keyword evidence="3" id="KW-1185">Reference proteome</keyword>
<comment type="caution">
    <text evidence="2">The sequence shown here is derived from an EMBL/GenBank/DDBJ whole genome shotgun (WGS) entry which is preliminary data.</text>
</comment>
<reference evidence="2" key="1">
    <citation type="submission" date="2023-06" db="EMBL/GenBank/DDBJ databases">
        <title>Genomic analysis of the entomopathogenic nematode Steinernema hermaphroditum.</title>
        <authorList>
            <person name="Schwarz E.M."/>
            <person name="Heppert J.K."/>
            <person name="Baniya A."/>
            <person name="Schwartz H.T."/>
            <person name="Tan C.-H."/>
            <person name="Antoshechkin I."/>
            <person name="Sternberg P.W."/>
            <person name="Goodrich-Blair H."/>
            <person name="Dillman A.R."/>
        </authorList>
    </citation>
    <scope>NUCLEOTIDE SEQUENCE</scope>
    <source>
        <strain evidence="2">PS9179</strain>
        <tissue evidence="2">Whole animal</tissue>
    </source>
</reference>
<sequence>MFEQLEVSEIPNSNEGFIRTFHVKVLNAGDSHIIQSAESTTDCLLHHYTMLLAFFLVVFLGFSVGSPVTKSDAEPFECIFDFHVKNGTFLYKCLDGKMADFLGCITEYGDVLTKGASHSRPSNEEVYNNIKYGIITRCEQDAFVPEACLVTFDGKSHWMNAGESIKLNGEEGMCIKVDDQKYVFGWWTYMG</sequence>
<proteinExistence type="predicted"/>
<evidence type="ECO:0000313" key="2">
    <source>
        <dbReference type="EMBL" id="KAK0405962.1"/>
    </source>
</evidence>
<protein>
    <submittedName>
        <fullName evidence="2">Uncharacterized protein</fullName>
    </submittedName>
</protein>
<dbReference type="Proteomes" id="UP001175271">
    <property type="component" value="Unassembled WGS sequence"/>
</dbReference>
<accession>A0AA39LQI0</accession>